<proteinExistence type="inferred from homology"/>
<gene>
    <name evidence="1" type="primary">mqnB</name>
    <name evidence="4" type="ORF">HDE69_003580</name>
</gene>
<dbReference type="HAMAP" id="MF_00991">
    <property type="entry name" value="MqnB"/>
    <property type="match status" value="1"/>
</dbReference>
<protein>
    <recommendedName>
        <fullName evidence="1 2">Futalosine hydrolase</fullName>
        <shortName evidence="1">FL hydrolase</shortName>
        <ecNumber evidence="1 2">3.2.2.26</ecNumber>
    </recommendedName>
    <alternativeName>
        <fullName evidence="1">Futalosine nucleosidase</fullName>
    </alternativeName>
    <alternativeName>
        <fullName evidence="1">Menaquinone biosynthetic enzyme MqnB</fullName>
    </alternativeName>
</protein>
<dbReference type="InterPro" id="IPR035994">
    <property type="entry name" value="Nucleoside_phosphorylase_sf"/>
</dbReference>
<dbReference type="Proteomes" id="UP000537718">
    <property type="component" value="Unassembled WGS sequence"/>
</dbReference>
<keyword evidence="4" id="KW-0326">Glycosidase</keyword>
<dbReference type="EMBL" id="JACHCF010000008">
    <property type="protein sequence ID" value="MBB5622505.1"/>
    <property type="molecule type" value="Genomic_DNA"/>
</dbReference>
<organism evidence="4 5">
    <name type="scientific">Pedobacter cryoconitis</name>
    <dbReference type="NCBI Taxonomy" id="188932"/>
    <lineage>
        <taxon>Bacteria</taxon>
        <taxon>Pseudomonadati</taxon>
        <taxon>Bacteroidota</taxon>
        <taxon>Sphingobacteriia</taxon>
        <taxon>Sphingobacteriales</taxon>
        <taxon>Sphingobacteriaceae</taxon>
        <taxon>Pedobacter</taxon>
    </lineage>
</organism>
<feature type="domain" description="Nucleoside phosphorylase" evidence="3">
    <location>
        <begin position="37"/>
        <end position="202"/>
    </location>
</feature>
<dbReference type="Pfam" id="PF01048">
    <property type="entry name" value="PNP_UDP_1"/>
    <property type="match status" value="1"/>
</dbReference>
<dbReference type="CDD" id="cd17766">
    <property type="entry name" value="futalosine_nucleosidase_MqnB"/>
    <property type="match status" value="1"/>
</dbReference>
<dbReference type="NCBIfam" id="TIGR03664">
    <property type="entry name" value="fut_nucase"/>
    <property type="match status" value="1"/>
</dbReference>
<comment type="caution">
    <text evidence="4">The sequence shown here is derived from an EMBL/GenBank/DDBJ whole genome shotgun (WGS) entry which is preliminary data.</text>
</comment>
<dbReference type="GO" id="GO:0008782">
    <property type="term" value="F:adenosylhomocysteine nucleosidase activity"/>
    <property type="evidence" value="ECO:0007669"/>
    <property type="project" value="TreeGrafter"/>
</dbReference>
<evidence type="ECO:0000256" key="2">
    <source>
        <dbReference type="NCBIfam" id="TIGR03664"/>
    </source>
</evidence>
<dbReference type="InterPro" id="IPR000845">
    <property type="entry name" value="Nucleoside_phosphorylase_d"/>
</dbReference>
<comment type="pathway">
    <text evidence="1">Quinol/quinone metabolism; menaquinone biosynthesis.</text>
</comment>
<dbReference type="PANTHER" id="PTHR46832:SF2">
    <property type="entry name" value="FUTALOSINE HYDROLASE"/>
    <property type="match status" value="1"/>
</dbReference>
<dbReference type="GO" id="GO:0008930">
    <property type="term" value="F:methylthioadenosine nucleosidase activity"/>
    <property type="evidence" value="ECO:0007669"/>
    <property type="project" value="TreeGrafter"/>
</dbReference>
<dbReference type="GO" id="GO:0005829">
    <property type="term" value="C:cytosol"/>
    <property type="evidence" value="ECO:0007669"/>
    <property type="project" value="TreeGrafter"/>
</dbReference>
<dbReference type="InterPro" id="IPR019963">
    <property type="entry name" value="FL_hydrolase_MqnB"/>
</dbReference>
<dbReference type="Gene3D" id="3.40.50.1580">
    <property type="entry name" value="Nucleoside phosphorylase domain"/>
    <property type="match status" value="1"/>
</dbReference>
<comment type="function">
    <text evidence="1">Catalyzes the hydrolysis of futalosine (FL) to dehypoxanthine futalosine (DHFL) and hypoxanthine, a step in the biosynthesis of menaquinone (MK, vitamin K2).</text>
</comment>
<name>A0A7W8YVE6_9SPHI</name>
<reference evidence="4 5" key="1">
    <citation type="submission" date="2020-08" db="EMBL/GenBank/DDBJ databases">
        <title>Genomic Encyclopedia of Type Strains, Phase IV (KMG-V): Genome sequencing to study the core and pangenomes of soil and plant-associated prokaryotes.</title>
        <authorList>
            <person name="Whitman W."/>
        </authorList>
    </citation>
    <scope>NUCLEOTIDE SEQUENCE [LARGE SCALE GENOMIC DNA]</scope>
    <source>
        <strain evidence="4 5">MP7CTX6</strain>
    </source>
</reference>
<accession>A0A7W8YVE6</accession>
<evidence type="ECO:0000313" key="5">
    <source>
        <dbReference type="Proteomes" id="UP000537718"/>
    </source>
</evidence>
<dbReference type="EC" id="3.2.2.26" evidence="1 2"/>
<dbReference type="AlphaFoldDB" id="A0A7W8YVE6"/>
<dbReference type="GO" id="GO:0009116">
    <property type="term" value="P:nucleoside metabolic process"/>
    <property type="evidence" value="ECO:0007669"/>
    <property type="project" value="InterPro"/>
</dbReference>
<evidence type="ECO:0000259" key="3">
    <source>
        <dbReference type="Pfam" id="PF01048"/>
    </source>
</evidence>
<sequence length="216" mass="23520">MKILVVAATRAELAGCCTAFELAEGNFIETPHFDLLITGVGMTATAFALGQHLSAAARYKLVLNLGIAGCFDRTIPLGSLVNIVRDEFSELGAENKDEFLTIEDLGFGKSNYTMKDIPSSVNLSGLQLNLPEVNGITVNKVHGNKTSIQALTSRLNPVTESMEGAAVFYCCTQLNIPCIQVRSISNYVEERNRDSWKIGLAIKNLNDWAIEFLTNS</sequence>
<keyword evidence="1 4" id="KW-0378">Hydrolase</keyword>
<keyword evidence="1" id="KW-0474">Menaquinone biosynthesis</keyword>
<dbReference type="GO" id="GO:0019284">
    <property type="term" value="P:L-methionine salvage from S-adenosylmethionine"/>
    <property type="evidence" value="ECO:0007669"/>
    <property type="project" value="TreeGrafter"/>
</dbReference>
<evidence type="ECO:0000256" key="1">
    <source>
        <dbReference type="HAMAP-Rule" id="MF_00991"/>
    </source>
</evidence>
<dbReference type="RefSeq" id="WP_183868412.1">
    <property type="nucleotide sequence ID" value="NZ_JACHCF010000008.1"/>
</dbReference>
<dbReference type="SUPFAM" id="SSF53167">
    <property type="entry name" value="Purine and uridine phosphorylases"/>
    <property type="match status" value="1"/>
</dbReference>
<dbReference type="PANTHER" id="PTHR46832">
    <property type="entry name" value="5'-METHYLTHIOADENOSINE/S-ADENOSYLHOMOCYSTEINE NUCLEOSIDASE"/>
    <property type="match status" value="1"/>
</dbReference>
<dbReference type="GO" id="GO:0009234">
    <property type="term" value="P:menaquinone biosynthetic process"/>
    <property type="evidence" value="ECO:0007669"/>
    <property type="project" value="UniProtKB-UniRule"/>
</dbReference>
<comment type="similarity">
    <text evidence="1">Belongs to the PNP/UDP phosphorylase family. Futalosine hydrolase subfamily.</text>
</comment>
<dbReference type="UniPathway" id="UPA00079"/>
<evidence type="ECO:0000313" key="4">
    <source>
        <dbReference type="EMBL" id="MBB5622505.1"/>
    </source>
</evidence>
<comment type="catalytic activity">
    <reaction evidence="1">
        <text>futalosine + H2O = dehypoxanthine futalosine + hypoxanthine</text>
        <dbReference type="Rhea" id="RHEA:25904"/>
        <dbReference type="ChEBI" id="CHEBI:15377"/>
        <dbReference type="ChEBI" id="CHEBI:17368"/>
        <dbReference type="ChEBI" id="CHEBI:58863"/>
        <dbReference type="ChEBI" id="CHEBI:58864"/>
        <dbReference type="EC" id="3.2.2.26"/>
    </reaction>
</comment>